<protein>
    <submittedName>
        <fullName evidence="1">Uncharacterized protein</fullName>
    </submittedName>
</protein>
<keyword evidence="2" id="KW-1185">Reference proteome</keyword>
<dbReference type="Proteomes" id="UP000652761">
    <property type="component" value="Unassembled WGS sequence"/>
</dbReference>
<organism evidence="1 2">
    <name type="scientific">Colocasia esculenta</name>
    <name type="common">Wild taro</name>
    <name type="synonym">Arum esculentum</name>
    <dbReference type="NCBI Taxonomy" id="4460"/>
    <lineage>
        <taxon>Eukaryota</taxon>
        <taxon>Viridiplantae</taxon>
        <taxon>Streptophyta</taxon>
        <taxon>Embryophyta</taxon>
        <taxon>Tracheophyta</taxon>
        <taxon>Spermatophyta</taxon>
        <taxon>Magnoliopsida</taxon>
        <taxon>Liliopsida</taxon>
        <taxon>Araceae</taxon>
        <taxon>Aroideae</taxon>
        <taxon>Colocasieae</taxon>
        <taxon>Colocasia</taxon>
    </lineage>
</organism>
<dbReference type="EMBL" id="NMUH01006707">
    <property type="protein sequence ID" value="MQM15843.1"/>
    <property type="molecule type" value="Genomic_DNA"/>
</dbReference>
<gene>
    <name evidence="1" type="ORF">Taro_048796</name>
</gene>
<evidence type="ECO:0000313" key="2">
    <source>
        <dbReference type="Proteomes" id="UP000652761"/>
    </source>
</evidence>
<comment type="caution">
    <text evidence="1">The sequence shown here is derived from an EMBL/GenBank/DDBJ whole genome shotgun (WGS) entry which is preliminary data.</text>
</comment>
<proteinExistence type="predicted"/>
<name>A0A843X950_COLES</name>
<sequence length="76" mass="8515">MLYLTRGKAVAGFLGRFGVGVWFLACSHREDLAWSGGNAEGLSFFTFFAKSVCGVHVVDVRFHVVYTVCTWFVCTW</sequence>
<evidence type="ECO:0000313" key="1">
    <source>
        <dbReference type="EMBL" id="MQM15843.1"/>
    </source>
</evidence>
<dbReference type="AlphaFoldDB" id="A0A843X950"/>
<accession>A0A843X950</accession>
<reference evidence="1" key="1">
    <citation type="submission" date="2017-07" db="EMBL/GenBank/DDBJ databases">
        <title>Taro Niue Genome Assembly and Annotation.</title>
        <authorList>
            <person name="Atibalentja N."/>
            <person name="Keating K."/>
            <person name="Fields C.J."/>
        </authorList>
    </citation>
    <scope>NUCLEOTIDE SEQUENCE</scope>
    <source>
        <strain evidence="1">Niue_2</strain>
        <tissue evidence="1">Leaf</tissue>
    </source>
</reference>